<evidence type="ECO:0000313" key="2">
    <source>
        <dbReference type="WBParaSite" id="HPLM_0002064901-mRNA-1"/>
    </source>
</evidence>
<dbReference type="AlphaFoldDB" id="A0A0N4X8F7"/>
<dbReference type="WBParaSite" id="HPLM_0002064901-mRNA-1">
    <property type="protein sequence ID" value="HPLM_0002064901-mRNA-1"/>
    <property type="gene ID" value="HPLM_0002064901"/>
</dbReference>
<name>A0A0N4X8F7_HAEPC</name>
<feature type="region of interest" description="Disordered" evidence="1">
    <location>
        <begin position="150"/>
        <end position="180"/>
    </location>
</feature>
<proteinExistence type="predicted"/>
<sequence>MRQLVRQLLLHKDHLRCQINRFLENSVRTRKEPIWLLEDKEYFPTEDSVYSGKIRMAQLENPSLEDEEEFRSKDLKDRFQLPRRVSVPRTRPYAGGQGGYSSQGSRGQFPGGRRGYPFAQGGYSFQGRGGHSSEGQRGYPFEGPKLPFPGGRGGYSFGGPEGFPHVGSGGPPFAGPGGWL</sequence>
<evidence type="ECO:0000256" key="1">
    <source>
        <dbReference type="SAM" id="MobiDB-lite"/>
    </source>
</evidence>
<reference evidence="2" key="1">
    <citation type="submission" date="2017-02" db="UniProtKB">
        <authorList>
            <consortium name="WormBaseParasite"/>
        </authorList>
    </citation>
    <scope>IDENTIFICATION</scope>
</reference>
<organism evidence="2">
    <name type="scientific">Haemonchus placei</name>
    <name type="common">Barber's pole worm</name>
    <dbReference type="NCBI Taxonomy" id="6290"/>
    <lineage>
        <taxon>Eukaryota</taxon>
        <taxon>Metazoa</taxon>
        <taxon>Ecdysozoa</taxon>
        <taxon>Nematoda</taxon>
        <taxon>Chromadorea</taxon>
        <taxon>Rhabditida</taxon>
        <taxon>Rhabditina</taxon>
        <taxon>Rhabditomorpha</taxon>
        <taxon>Strongyloidea</taxon>
        <taxon>Trichostrongylidae</taxon>
        <taxon>Haemonchus</taxon>
    </lineage>
</organism>
<accession>A0A0N4X8F7</accession>
<feature type="region of interest" description="Disordered" evidence="1">
    <location>
        <begin position="85"/>
        <end position="114"/>
    </location>
</feature>
<protein>
    <submittedName>
        <fullName evidence="2">S10_plectin domain-containing protein</fullName>
    </submittedName>
</protein>